<dbReference type="Proteomes" id="UP000036987">
    <property type="component" value="Unassembled WGS sequence"/>
</dbReference>
<evidence type="ECO:0000256" key="4">
    <source>
        <dbReference type="ARBA" id="ARBA00022927"/>
    </source>
</evidence>
<evidence type="ECO:0000259" key="7">
    <source>
        <dbReference type="Pfam" id="PF16528"/>
    </source>
</evidence>
<dbReference type="Pfam" id="PF08700">
    <property type="entry name" value="VPS51_Exo84_N"/>
    <property type="match status" value="1"/>
</dbReference>
<dbReference type="Gene3D" id="1.20.58.1210">
    <property type="entry name" value="Exo84p, N-terminal helical domain"/>
    <property type="match status" value="1"/>
</dbReference>
<proteinExistence type="inferred from homology"/>
<dbReference type="InterPro" id="IPR033961">
    <property type="entry name" value="Exo84"/>
</dbReference>
<comment type="caution">
    <text evidence="8">The sequence shown here is derived from an EMBL/GenBank/DDBJ whole genome shotgun (WGS) entry which is preliminary data.</text>
</comment>
<keyword evidence="9" id="KW-1185">Reference proteome</keyword>
<dbReference type="OrthoDB" id="642193at2759"/>
<dbReference type="STRING" id="29655.A0A0K9PID5"/>
<feature type="domain" description="Exocyst component Exo84 C-terminal" evidence="7">
    <location>
        <begin position="155"/>
        <end position="365"/>
    </location>
</feature>
<organism evidence="8 9">
    <name type="scientific">Zostera marina</name>
    <name type="common">Eelgrass</name>
    <dbReference type="NCBI Taxonomy" id="29655"/>
    <lineage>
        <taxon>Eukaryota</taxon>
        <taxon>Viridiplantae</taxon>
        <taxon>Streptophyta</taxon>
        <taxon>Embryophyta</taxon>
        <taxon>Tracheophyta</taxon>
        <taxon>Spermatophyta</taxon>
        <taxon>Magnoliopsida</taxon>
        <taxon>Liliopsida</taxon>
        <taxon>Zosteraceae</taxon>
        <taxon>Zostera</taxon>
    </lineage>
</organism>
<dbReference type="InterPro" id="IPR032403">
    <property type="entry name" value="Exo84_C"/>
</dbReference>
<dbReference type="EMBL" id="LFYR01000864">
    <property type="protein sequence ID" value="KMZ68005.1"/>
    <property type="molecule type" value="Genomic_DNA"/>
</dbReference>
<dbReference type="SUPFAM" id="SSF74788">
    <property type="entry name" value="Cullin repeat-like"/>
    <property type="match status" value="1"/>
</dbReference>
<dbReference type="FunFam" id="1.20.58.1210:FF:000002">
    <property type="entry name" value="Exocyst complex component EXO84B"/>
    <property type="match status" value="1"/>
</dbReference>
<reference evidence="9" key="1">
    <citation type="journal article" date="2016" name="Nature">
        <title>The genome of the seagrass Zostera marina reveals angiosperm adaptation to the sea.</title>
        <authorList>
            <person name="Olsen J.L."/>
            <person name="Rouze P."/>
            <person name="Verhelst B."/>
            <person name="Lin Y.-C."/>
            <person name="Bayer T."/>
            <person name="Collen J."/>
            <person name="Dattolo E."/>
            <person name="De Paoli E."/>
            <person name="Dittami S."/>
            <person name="Maumus F."/>
            <person name="Michel G."/>
            <person name="Kersting A."/>
            <person name="Lauritano C."/>
            <person name="Lohaus R."/>
            <person name="Toepel M."/>
            <person name="Tonon T."/>
            <person name="Vanneste K."/>
            <person name="Amirebrahimi M."/>
            <person name="Brakel J."/>
            <person name="Bostroem C."/>
            <person name="Chovatia M."/>
            <person name="Grimwood J."/>
            <person name="Jenkins J.W."/>
            <person name="Jueterbock A."/>
            <person name="Mraz A."/>
            <person name="Stam W.T."/>
            <person name="Tice H."/>
            <person name="Bornberg-Bauer E."/>
            <person name="Green P.J."/>
            <person name="Pearson G.A."/>
            <person name="Procaccini G."/>
            <person name="Duarte C.M."/>
            <person name="Schmutz J."/>
            <person name="Reusch T.B.H."/>
            <person name="Van de Peer Y."/>
        </authorList>
    </citation>
    <scope>NUCLEOTIDE SEQUENCE [LARGE SCALE GENOMIC DNA]</scope>
    <source>
        <strain evidence="9">cv. Finnish</strain>
    </source>
</reference>
<sequence>MASAKSSRSRPAYTSGVLLPMSAVNGEDGAQLSDKLQIFKSEGFDPDGYVQSKCQTMSEKEIRHLCAYLQDLKKASAEEMRRSVYANYSAFIQTSKEISDLEGELLSIRNLLSTQVAVIHALADGVHIDSLSSSSEDSKNHILTVEDKDPSDVEKWAVEFPDILDVLLAERKVDEALAAFEEGEARVAEAKEKKRLNPDEILSLQAAINNRRQELSDQLAEAACQPSTSSVELRASASALKRLGDGSRGLKLILNGHYQKLRYNMQTIHPTTTSYGGAYTAALSQQVFSAIAQAVKDSLDVFSDDATYSSELVIWATKQTEDFANLVKRHALSSAAAAGGLRAAVECVEIAVGHCSLLEARGLSLSSVIMKLFRPSIEQALEANLKRIQQSTAALAAADNWSLTYPSGVTRLSNRPGMISQPKLSSSAHRFYSMVQDFLEDVGPLLSMQLSDSALEGLSQVFSSYVKLLVYSLQSSADDGAMFDGLENKLVSIASTEEQQLALLANASSLSEDLLPRAAMKLTPTSSYQSKMDNPRRRPADRHNLNSEQKEWKKKLQRSADELKFIFCRQHALDLIYAEDGSCNLTADVYLNMDNTADEPDWCPSLLFQNLFEKSSRMAEMAADMFVGRERFFTLLLMKLTETVMLWLNTDQSFWDDMLQDPNNPLGPLGLRQFYLDMQFVLHFTSQGRYLSRNLNRIIAQIIERAINESGLDPNSCLPEDDWFIQIAEESIERISGTRTGFDERDPSSPTASVSAMSMSSMRSHGST</sequence>
<keyword evidence="3" id="KW-0268">Exocytosis</keyword>
<evidence type="ECO:0000256" key="5">
    <source>
        <dbReference type="SAM" id="Coils"/>
    </source>
</evidence>
<dbReference type="GO" id="GO:0006893">
    <property type="term" value="P:Golgi to plasma membrane transport"/>
    <property type="evidence" value="ECO:0000318"/>
    <property type="project" value="GO_Central"/>
</dbReference>
<evidence type="ECO:0000256" key="6">
    <source>
        <dbReference type="SAM" id="MobiDB-lite"/>
    </source>
</evidence>
<protein>
    <submittedName>
        <fullName evidence="8">Exocyst complex component 84B</fullName>
    </submittedName>
</protein>
<dbReference type="InterPro" id="IPR042560">
    <property type="entry name" value="Exo84_C_2"/>
</dbReference>
<feature type="compositionally biased region" description="Low complexity" evidence="6">
    <location>
        <begin position="748"/>
        <end position="768"/>
    </location>
</feature>
<evidence type="ECO:0000256" key="3">
    <source>
        <dbReference type="ARBA" id="ARBA00022483"/>
    </source>
</evidence>
<dbReference type="InterPro" id="IPR042561">
    <property type="entry name" value="Exo84_C_1"/>
</dbReference>
<accession>A0A0K9PID5</accession>
<dbReference type="OMA" id="FTEICLD"/>
<evidence type="ECO:0000256" key="1">
    <source>
        <dbReference type="ARBA" id="ARBA00007210"/>
    </source>
</evidence>
<evidence type="ECO:0000313" key="8">
    <source>
        <dbReference type="EMBL" id="KMZ68005.1"/>
    </source>
</evidence>
<dbReference type="PANTHER" id="PTHR21426">
    <property type="entry name" value="EXOCYST COMPLEX COMPONENT 8"/>
    <property type="match status" value="1"/>
</dbReference>
<feature type="coiled-coil region" evidence="5">
    <location>
        <begin position="173"/>
        <end position="225"/>
    </location>
</feature>
<keyword evidence="5" id="KW-0175">Coiled coil</keyword>
<feature type="region of interest" description="Disordered" evidence="6">
    <location>
        <begin position="525"/>
        <end position="551"/>
    </location>
</feature>
<dbReference type="InterPro" id="IPR016159">
    <property type="entry name" value="Cullin_repeat-like_dom_sf"/>
</dbReference>
<dbReference type="GO" id="GO:0008104">
    <property type="term" value="P:intracellular protein localization"/>
    <property type="evidence" value="ECO:0000318"/>
    <property type="project" value="GO_Central"/>
</dbReference>
<dbReference type="PANTHER" id="PTHR21426:SF12">
    <property type="entry name" value="EXOCYST COMPLEX COMPONENT 8"/>
    <property type="match status" value="1"/>
</dbReference>
<dbReference type="GO" id="GO:0006887">
    <property type="term" value="P:exocytosis"/>
    <property type="evidence" value="ECO:0007669"/>
    <property type="project" value="UniProtKB-KW"/>
</dbReference>
<feature type="compositionally biased region" description="Basic and acidic residues" evidence="6">
    <location>
        <begin position="533"/>
        <end position="551"/>
    </location>
</feature>
<feature type="region of interest" description="Disordered" evidence="6">
    <location>
        <begin position="736"/>
        <end position="768"/>
    </location>
</feature>
<dbReference type="FunFam" id="1.20.58.1220:FF:000001">
    <property type="entry name" value="Exocyst complex component EXO84B"/>
    <property type="match status" value="1"/>
</dbReference>
<dbReference type="GO" id="GO:0015031">
    <property type="term" value="P:protein transport"/>
    <property type="evidence" value="ECO:0007669"/>
    <property type="project" value="UniProtKB-KW"/>
</dbReference>
<keyword evidence="2" id="KW-0813">Transport</keyword>
<dbReference type="Pfam" id="PF16528">
    <property type="entry name" value="Exo84_C"/>
    <property type="match status" value="1"/>
</dbReference>
<name>A0A0K9PID5_ZOSMR</name>
<evidence type="ECO:0000313" key="9">
    <source>
        <dbReference type="Proteomes" id="UP000036987"/>
    </source>
</evidence>
<comment type="similarity">
    <text evidence="1">Belongs to the EXO84 family.</text>
</comment>
<evidence type="ECO:0000256" key="2">
    <source>
        <dbReference type="ARBA" id="ARBA00022448"/>
    </source>
</evidence>
<dbReference type="Gene3D" id="1.20.58.1220">
    <property type="entry name" value="Exo84p, C-terminal helical domain"/>
    <property type="match status" value="1"/>
</dbReference>
<dbReference type="GO" id="GO:0000145">
    <property type="term" value="C:exocyst"/>
    <property type="evidence" value="ECO:0000318"/>
    <property type="project" value="GO_Central"/>
</dbReference>
<dbReference type="AlphaFoldDB" id="A0A0K9PID5"/>
<gene>
    <name evidence="8" type="ORF">ZOSMA_24G00250</name>
</gene>
<keyword evidence="4" id="KW-0653">Protein transport</keyword>